<feature type="domain" description="Serine aminopeptidase S33" evidence="1">
    <location>
        <begin position="26"/>
        <end position="249"/>
    </location>
</feature>
<evidence type="ECO:0000313" key="3">
    <source>
        <dbReference type="Proteomes" id="UP001564626"/>
    </source>
</evidence>
<accession>A0ABV4CH83</accession>
<name>A0ABV4CH83_9PSEU</name>
<dbReference type="InterPro" id="IPR051044">
    <property type="entry name" value="MAG_DAG_Lipase"/>
</dbReference>
<proteinExistence type="predicted"/>
<dbReference type="PANTHER" id="PTHR11614">
    <property type="entry name" value="PHOSPHOLIPASE-RELATED"/>
    <property type="match status" value="1"/>
</dbReference>
<dbReference type="EMBL" id="JBGEHV010000021">
    <property type="protein sequence ID" value="MEY8040401.1"/>
    <property type="molecule type" value="Genomic_DNA"/>
</dbReference>
<reference evidence="2 3" key="1">
    <citation type="submission" date="2024-08" db="EMBL/GenBank/DDBJ databases">
        <title>Genome mining of Saccharopolyspora cebuensis PGLac3 from Nigerian medicinal plant.</title>
        <authorList>
            <person name="Ezeobiora C.E."/>
            <person name="Igbokwe N.H."/>
            <person name="Amin D.H."/>
            <person name="Mendie U.E."/>
        </authorList>
    </citation>
    <scope>NUCLEOTIDE SEQUENCE [LARGE SCALE GENOMIC DNA]</scope>
    <source>
        <strain evidence="2 3">PGLac3</strain>
    </source>
</reference>
<protein>
    <submittedName>
        <fullName evidence="2">Lysophospholipase</fullName>
    </submittedName>
</protein>
<dbReference type="InterPro" id="IPR029058">
    <property type="entry name" value="AB_hydrolase_fold"/>
</dbReference>
<dbReference type="Proteomes" id="UP001564626">
    <property type="component" value="Unassembled WGS sequence"/>
</dbReference>
<gene>
    <name evidence="2" type="ORF">AB8O55_13425</name>
</gene>
<comment type="caution">
    <text evidence="2">The sequence shown here is derived from an EMBL/GenBank/DDBJ whole genome shotgun (WGS) entry which is preliminary data.</text>
</comment>
<sequence length="267" mass="29334">MSEATEQEFSVPSGELRVRTWEPHDPAWIALVVHGYGEHSGRYGWVADQLVAARAVVCAPDHVGHGHSPGERALIEHPGTVLADLDAVLDQVAARHPGLPLVLIGHSMGGMFAVRYAQLHRDKLAALVLSAPVLGTWHVLDLLELEIIPETPIDPTSLSRDPRVGVDYAEDPLVWHGPFKRPTLETVDRCLEDIGISPALGVPTLWLHGEDDDLVPEADTRHGIDQVRGEDFFEHIYPGARHELFNETNRAEVLEDVVTFVGRALSS</sequence>
<keyword evidence="3" id="KW-1185">Reference proteome</keyword>
<dbReference type="InterPro" id="IPR022742">
    <property type="entry name" value="Hydrolase_4"/>
</dbReference>
<evidence type="ECO:0000313" key="2">
    <source>
        <dbReference type="EMBL" id="MEY8040401.1"/>
    </source>
</evidence>
<dbReference type="RefSeq" id="WP_345367337.1">
    <property type="nucleotide sequence ID" value="NZ_BAABII010000018.1"/>
</dbReference>
<evidence type="ECO:0000259" key="1">
    <source>
        <dbReference type="Pfam" id="PF12146"/>
    </source>
</evidence>
<organism evidence="2 3">
    <name type="scientific">Saccharopolyspora cebuensis</name>
    <dbReference type="NCBI Taxonomy" id="418759"/>
    <lineage>
        <taxon>Bacteria</taxon>
        <taxon>Bacillati</taxon>
        <taxon>Actinomycetota</taxon>
        <taxon>Actinomycetes</taxon>
        <taxon>Pseudonocardiales</taxon>
        <taxon>Pseudonocardiaceae</taxon>
        <taxon>Saccharopolyspora</taxon>
    </lineage>
</organism>
<dbReference type="SUPFAM" id="SSF53474">
    <property type="entry name" value="alpha/beta-Hydrolases"/>
    <property type="match status" value="1"/>
</dbReference>
<dbReference type="Pfam" id="PF12146">
    <property type="entry name" value="Hydrolase_4"/>
    <property type="match status" value="1"/>
</dbReference>
<dbReference type="Gene3D" id="3.40.50.1820">
    <property type="entry name" value="alpha/beta hydrolase"/>
    <property type="match status" value="1"/>
</dbReference>